<dbReference type="InterPro" id="IPR000727">
    <property type="entry name" value="T_SNARE_dom"/>
</dbReference>
<protein>
    <submittedName>
        <fullName evidence="14">Methyl-accepting chemotaxis protein</fullName>
    </submittedName>
</protein>
<dbReference type="Proteomes" id="UP001055156">
    <property type="component" value="Unassembled WGS sequence"/>
</dbReference>
<evidence type="ECO:0000259" key="11">
    <source>
        <dbReference type="PROSITE" id="PS50111"/>
    </source>
</evidence>
<evidence type="ECO:0000259" key="13">
    <source>
        <dbReference type="PROSITE" id="PS50885"/>
    </source>
</evidence>
<reference evidence="14" key="2">
    <citation type="submission" date="2021-08" db="EMBL/GenBank/DDBJ databases">
        <authorList>
            <person name="Tani A."/>
            <person name="Ola A."/>
            <person name="Ogura Y."/>
            <person name="Katsura K."/>
            <person name="Hayashi T."/>
        </authorList>
    </citation>
    <scope>NUCLEOTIDE SEQUENCE</scope>
    <source>
        <strain evidence="14">NBRC 15689</strain>
    </source>
</reference>
<organism evidence="14 15">
    <name type="scientific">Methylobacterium organophilum</name>
    <dbReference type="NCBI Taxonomy" id="410"/>
    <lineage>
        <taxon>Bacteria</taxon>
        <taxon>Pseudomonadati</taxon>
        <taxon>Pseudomonadota</taxon>
        <taxon>Alphaproteobacteria</taxon>
        <taxon>Hyphomicrobiales</taxon>
        <taxon>Methylobacteriaceae</taxon>
        <taxon>Methylobacterium</taxon>
    </lineage>
</organism>
<evidence type="ECO:0000259" key="12">
    <source>
        <dbReference type="PROSITE" id="PS50192"/>
    </source>
</evidence>
<dbReference type="InterPro" id="IPR004089">
    <property type="entry name" value="MCPsignal_dom"/>
</dbReference>
<dbReference type="SUPFAM" id="SSF58104">
    <property type="entry name" value="Methyl-accepting chemotaxis protein (MCP) signaling domain"/>
    <property type="match status" value="1"/>
</dbReference>
<dbReference type="EMBL" id="BPQV01000009">
    <property type="protein sequence ID" value="GJE28245.1"/>
    <property type="molecule type" value="Genomic_DNA"/>
</dbReference>
<evidence type="ECO:0000256" key="6">
    <source>
        <dbReference type="ARBA" id="ARBA00023136"/>
    </source>
</evidence>
<keyword evidence="2" id="KW-1003">Cell membrane</keyword>
<dbReference type="Pfam" id="PF00015">
    <property type="entry name" value="MCPsignal"/>
    <property type="match status" value="1"/>
</dbReference>
<evidence type="ECO:0000313" key="14">
    <source>
        <dbReference type="EMBL" id="GJE28245.1"/>
    </source>
</evidence>
<evidence type="ECO:0000256" key="7">
    <source>
        <dbReference type="ARBA" id="ARBA00023224"/>
    </source>
</evidence>
<evidence type="ECO:0000313" key="15">
    <source>
        <dbReference type="Proteomes" id="UP001055156"/>
    </source>
</evidence>
<keyword evidence="7 9" id="KW-0807">Transducer</keyword>
<keyword evidence="5 10" id="KW-1133">Transmembrane helix</keyword>
<dbReference type="PANTHER" id="PTHR32089:SF112">
    <property type="entry name" value="LYSOZYME-LIKE PROTEIN-RELATED"/>
    <property type="match status" value="1"/>
</dbReference>
<evidence type="ECO:0000256" key="10">
    <source>
        <dbReference type="SAM" id="Phobius"/>
    </source>
</evidence>
<feature type="domain" description="HAMP" evidence="13">
    <location>
        <begin position="209"/>
        <end position="262"/>
    </location>
</feature>
<evidence type="ECO:0000256" key="2">
    <source>
        <dbReference type="ARBA" id="ARBA00022475"/>
    </source>
</evidence>
<dbReference type="Pfam" id="PF00672">
    <property type="entry name" value="HAMP"/>
    <property type="match status" value="1"/>
</dbReference>
<dbReference type="SMART" id="SM00304">
    <property type="entry name" value="HAMP"/>
    <property type="match status" value="1"/>
</dbReference>
<comment type="subcellular location">
    <subcellularLocation>
        <location evidence="1">Cell inner membrane</location>
        <topology evidence="1">Multi-pass membrane protein</topology>
    </subcellularLocation>
</comment>
<gene>
    <name evidence="14" type="ORF">LKMONMHP_3112</name>
</gene>
<evidence type="ECO:0000256" key="8">
    <source>
        <dbReference type="ARBA" id="ARBA00029447"/>
    </source>
</evidence>
<dbReference type="CDD" id="cd18774">
    <property type="entry name" value="PDC2_HK_sensor"/>
    <property type="match status" value="1"/>
</dbReference>
<dbReference type="InterPro" id="IPR033480">
    <property type="entry name" value="sCache_2"/>
</dbReference>
<evidence type="ECO:0000256" key="1">
    <source>
        <dbReference type="ARBA" id="ARBA00004429"/>
    </source>
</evidence>
<dbReference type="Gene3D" id="1.10.287.950">
    <property type="entry name" value="Methyl-accepting chemotaxis protein"/>
    <property type="match status" value="1"/>
</dbReference>
<dbReference type="PROSITE" id="PS50192">
    <property type="entry name" value="T_SNARE"/>
    <property type="match status" value="1"/>
</dbReference>
<name>A0ABQ4T9A2_METOR</name>
<dbReference type="RefSeq" id="WP_238312122.1">
    <property type="nucleotide sequence ID" value="NZ_BPQV01000009.1"/>
</dbReference>
<feature type="transmembrane region" description="Helical" evidence="10">
    <location>
        <begin position="12"/>
        <end position="33"/>
    </location>
</feature>
<comment type="similarity">
    <text evidence="8">Belongs to the methyl-accepting chemotaxis (MCP) protein family.</text>
</comment>
<dbReference type="SMART" id="SM01049">
    <property type="entry name" value="Cache_2"/>
    <property type="match status" value="1"/>
</dbReference>
<dbReference type="Gene3D" id="6.10.340.10">
    <property type="match status" value="1"/>
</dbReference>
<evidence type="ECO:0000256" key="5">
    <source>
        <dbReference type="ARBA" id="ARBA00022989"/>
    </source>
</evidence>
<dbReference type="PANTHER" id="PTHR32089">
    <property type="entry name" value="METHYL-ACCEPTING CHEMOTAXIS PROTEIN MCPB"/>
    <property type="match status" value="1"/>
</dbReference>
<proteinExistence type="inferred from homology"/>
<keyword evidence="15" id="KW-1185">Reference proteome</keyword>
<dbReference type="PROSITE" id="PS50111">
    <property type="entry name" value="CHEMOTAXIS_TRANSDUC_2"/>
    <property type="match status" value="1"/>
</dbReference>
<keyword evidence="4 10" id="KW-0812">Transmembrane</keyword>
<evidence type="ECO:0000256" key="9">
    <source>
        <dbReference type="PROSITE-ProRule" id="PRU00284"/>
    </source>
</evidence>
<reference evidence="14" key="1">
    <citation type="journal article" date="2021" name="Front. Microbiol.">
        <title>Comprehensive Comparative Genomics and Phenotyping of Methylobacterium Species.</title>
        <authorList>
            <person name="Alessa O."/>
            <person name="Ogura Y."/>
            <person name="Fujitani Y."/>
            <person name="Takami H."/>
            <person name="Hayashi T."/>
            <person name="Sahin N."/>
            <person name="Tani A."/>
        </authorList>
    </citation>
    <scope>NUCLEOTIDE SEQUENCE</scope>
    <source>
        <strain evidence="14">NBRC 15689</strain>
    </source>
</reference>
<dbReference type="PRINTS" id="PR00260">
    <property type="entry name" value="CHEMTRNSDUCR"/>
</dbReference>
<feature type="domain" description="Methyl-accepting transducer" evidence="11">
    <location>
        <begin position="295"/>
        <end position="538"/>
    </location>
</feature>
<dbReference type="SMART" id="SM00283">
    <property type="entry name" value="MA"/>
    <property type="match status" value="1"/>
</dbReference>
<accession>A0ABQ4T9A2</accession>
<dbReference type="InterPro" id="IPR003660">
    <property type="entry name" value="HAMP_dom"/>
</dbReference>
<dbReference type="InterPro" id="IPR004090">
    <property type="entry name" value="Chemotax_Me-accpt_rcpt"/>
</dbReference>
<evidence type="ECO:0000256" key="4">
    <source>
        <dbReference type="ARBA" id="ARBA00022692"/>
    </source>
</evidence>
<keyword evidence="3" id="KW-0997">Cell inner membrane</keyword>
<dbReference type="PROSITE" id="PS50885">
    <property type="entry name" value="HAMP"/>
    <property type="match status" value="1"/>
</dbReference>
<comment type="caution">
    <text evidence="14">The sequence shown here is derived from an EMBL/GenBank/DDBJ whole genome shotgun (WGS) entry which is preliminary data.</text>
</comment>
<keyword evidence="6 10" id="KW-0472">Membrane</keyword>
<sequence length="558" mass="59108">MLRINLPRKLYALVALAGLSLIILGGTALYYQFGTMFQQRVNRIELMTEAAVNLIDRYHALAEKGEMSAAAAQSEALKNVVAMRFDHDGYFFVMDEKGRIRMHIKPEMIGTDLSDQADANGFRFVADVLPRARQEGHAQVSYAWVRPGENEPTTKIAVFRYHKPWGLYVATGVHIGDLNMAIWEQIKRLSLIGVGIMIALAAVSGLIIRSIIRPNNRLLDAMGVLATGETGVALEEAKRSDEIGAMARAVLVFRDNAIERQRLEREQAAEQERRNRRAILLDSLIGGFESTVGGSLATINDAASNLQSTAQAMTASATQTASQSNSVAAAAQQASGNVQTVAAAAEELGTSVEEIGRQVAGSARLAQTAVGEADSTAHLVQLLSQTSTKIGDMVGLISTIASQTNLLALNATIEAARAGEAGRGFAVVAAEVKELANQTGRATDEISQQITEVQSVTEQAVRAIAGIATRIREIDSVAVTIAAAVEQQGAATQEIARNVAQASVGTGEVTTNIAGVAQASGETGAAASQVLASASELSRQSTHLGHEVNRFLEGVRAA</sequence>
<dbReference type="Gene3D" id="3.30.450.20">
    <property type="entry name" value="PAS domain"/>
    <property type="match status" value="1"/>
</dbReference>
<dbReference type="Pfam" id="PF17200">
    <property type="entry name" value="sCache_2"/>
    <property type="match status" value="1"/>
</dbReference>
<feature type="transmembrane region" description="Helical" evidence="10">
    <location>
        <begin position="189"/>
        <end position="212"/>
    </location>
</feature>
<evidence type="ECO:0000256" key="3">
    <source>
        <dbReference type="ARBA" id="ARBA00022519"/>
    </source>
</evidence>
<feature type="domain" description="T-SNARE coiled-coil homology" evidence="12">
    <location>
        <begin position="454"/>
        <end position="516"/>
    </location>
</feature>